<evidence type="ECO:0000256" key="11">
    <source>
        <dbReference type="PIRSR" id="PIRSR601461-1"/>
    </source>
</evidence>
<feature type="region of interest" description="Disordered" evidence="13">
    <location>
        <begin position="457"/>
        <end position="512"/>
    </location>
</feature>
<dbReference type="PANTHER" id="PTHR13683:SF871">
    <property type="entry name" value="OS06G0717900 PROTEIN"/>
    <property type="match status" value="1"/>
</dbReference>
<evidence type="ECO:0000256" key="10">
    <source>
        <dbReference type="ARBA" id="ARBA00023288"/>
    </source>
</evidence>
<comment type="similarity">
    <text evidence="2 12">Belongs to the peptidase A1 family.</text>
</comment>
<feature type="domain" description="Peptidase A1" evidence="15">
    <location>
        <begin position="107"/>
        <end position="451"/>
    </location>
</feature>
<reference evidence="16" key="1">
    <citation type="submission" date="2022-08" db="EMBL/GenBank/DDBJ databases">
        <authorList>
            <person name="Marques A."/>
        </authorList>
    </citation>
    <scope>NUCLEOTIDE SEQUENCE</scope>
    <source>
        <strain evidence="16">RhyPub2mFocal</strain>
        <tissue evidence="16">Leaves</tissue>
    </source>
</reference>
<dbReference type="InterPro" id="IPR001969">
    <property type="entry name" value="Aspartic_peptidase_AS"/>
</dbReference>
<evidence type="ECO:0000256" key="3">
    <source>
        <dbReference type="ARBA" id="ARBA00022475"/>
    </source>
</evidence>
<keyword evidence="5 14" id="KW-0732">Signal</keyword>
<evidence type="ECO:0000256" key="1">
    <source>
        <dbReference type="ARBA" id="ARBA00004193"/>
    </source>
</evidence>
<keyword evidence="6 12" id="KW-0064">Aspartyl protease</keyword>
<gene>
    <name evidence="16" type="ORF">LUZ62_060745</name>
</gene>
<evidence type="ECO:0000256" key="5">
    <source>
        <dbReference type="ARBA" id="ARBA00022729"/>
    </source>
</evidence>
<comment type="subcellular location">
    <subcellularLocation>
        <location evidence="1">Cell membrane</location>
        <topology evidence="1">Lipid-anchor</topology>
    </subcellularLocation>
</comment>
<feature type="signal peptide" evidence="14">
    <location>
        <begin position="1"/>
        <end position="20"/>
    </location>
</feature>
<evidence type="ECO:0000256" key="4">
    <source>
        <dbReference type="ARBA" id="ARBA00022670"/>
    </source>
</evidence>
<keyword evidence="4 12" id="KW-0645">Protease</keyword>
<dbReference type="PANTHER" id="PTHR13683">
    <property type="entry name" value="ASPARTYL PROTEASES"/>
    <property type="match status" value="1"/>
</dbReference>
<dbReference type="FunFam" id="2.40.70.10:FF:000014">
    <property type="entry name" value="Aspartyl protease family protein 1"/>
    <property type="match status" value="1"/>
</dbReference>
<organism evidence="16 17">
    <name type="scientific">Rhynchospora pubera</name>
    <dbReference type="NCBI Taxonomy" id="906938"/>
    <lineage>
        <taxon>Eukaryota</taxon>
        <taxon>Viridiplantae</taxon>
        <taxon>Streptophyta</taxon>
        <taxon>Embryophyta</taxon>
        <taxon>Tracheophyta</taxon>
        <taxon>Spermatophyta</taxon>
        <taxon>Magnoliopsida</taxon>
        <taxon>Liliopsida</taxon>
        <taxon>Poales</taxon>
        <taxon>Cyperaceae</taxon>
        <taxon>Cyperoideae</taxon>
        <taxon>Rhynchosporeae</taxon>
        <taxon>Rhynchospora</taxon>
    </lineage>
</organism>
<keyword evidence="9" id="KW-0325">Glycoprotein</keyword>
<dbReference type="Proteomes" id="UP001140206">
    <property type="component" value="Chromosome 3"/>
</dbReference>
<proteinExistence type="inferred from homology"/>
<dbReference type="Gene3D" id="2.40.70.10">
    <property type="entry name" value="Acid Proteases"/>
    <property type="match status" value="2"/>
</dbReference>
<dbReference type="EMBL" id="JAMFTS010000003">
    <property type="protein sequence ID" value="KAJ4776488.1"/>
    <property type="molecule type" value="Genomic_DNA"/>
</dbReference>
<keyword evidence="3" id="KW-1003">Cell membrane</keyword>
<evidence type="ECO:0000256" key="9">
    <source>
        <dbReference type="ARBA" id="ARBA00023180"/>
    </source>
</evidence>
<dbReference type="AlphaFoldDB" id="A0AAV8E579"/>
<keyword evidence="17" id="KW-1185">Reference proteome</keyword>
<evidence type="ECO:0000313" key="17">
    <source>
        <dbReference type="Proteomes" id="UP001140206"/>
    </source>
</evidence>
<evidence type="ECO:0000256" key="14">
    <source>
        <dbReference type="SAM" id="SignalP"/>
    </source>
</evidence>
<evidence type="ECO:0000256" key="12">
    <source>
        <dbReference type="RuleBase" id="RU000454"/>
    </source>
</evidence>
<accession>A0AAV8E579</accession>
<dbReference type="InterPro" id="IPR033121">
    <property type="entry name" value="PEPTIDASE_A1"/>
</dbReference>
<dbReference type="InterPro" id="IPR032799">
    <property type="entry name" value="TAXi_C"/>
</dbReference>
<feature type="chain" id="PRO_5043664380" evidence="14">
    <location>
        <begin position="21"/>
        <end position="544"/>
    </location>
</feature>
<dbReference type="PRINTS" id="PR00792">
    <property type="entry name" value="PEPSIN"/>
</dbReference>
<dbReference type="GO" id="GO:0006508">
    <property type="term" value="P:proteolysis"/>
    <property type="evidence" value="ECO:0007669"/>
    <property type="project" value="UniProtKB-KW"/>
</dbReference>
<feature type="active site" evidence="11">
    <location>
        <position position="332"/>
    </location>
</feature>
<dbReference type="Pfam" id="PF14541">
    <property type="entry name" value="TAXi_C"/>
    <property type="match status" value="1"/>
</dbReference>
<dbReference type="InterPro" id="IPR021109">
    <property type="entry name" value="Peptidase_aspartic_dom_sf"/>
</dbReference>
<keyword evidence="10" id="KW-0449">Lipoprotein</keyword>
<feature type="active site" evidence="11">
    <location>
        <position position="125"/>
    </location>
</feature>
<dbReference type="InterPro" id="IPR032861">
    <property type="entry name" value="TAXi_N"/>
</dbReference>
<evidence type="ECO:0000256" key="13">
    <source>
        <dbReference type="SAM" id="MobiDB-lite"/>
    </source>
</evidence>
<evidence type="ECO:0000313" key="16">
    <source>
        <dbReference type="EMBL" id="KAJ4776488.1"/>
    </source>
</evidence>
<dbReference type="GO" id="GO:0004190">
    <property type="term" value="F:aspartic-type endopeptidase activity"/>
    <property type="evidence" value="ECO:0007669"/>
    <property type="project" value="UniProtKB-KW"/>
</dbReference>
<dbReference type="PROSITE" id="PS00141">
    <property type="entry name" value="ASP_PROTEASE"/>
    <property type="match status" value="1"/>
</dbReference>
<keyword evidence="7 12" id="KW-0378">Hydrolase</keyword>
<dbReference type="GO" id="GO:0005886">
    <property type="term" value="C:plasma membrane"/>
    <property type="evidence" value="ECO:0007669"/>
    <property type="project" value="UniProtKB-SubCell"/>
</dbReference>
<dbReference type="FunFam" id="2.40.70.10:FF:000012">
    <property type="entry name" value="Aspartyl protease family protein 1"/>
    <property type="match status" value="1"/>
</dbReference>
<comment type="caution">
    <text evidence="16">The sequence shown here is derived from an EMBL/GenBank/DDBJ whole genome shotgun (WGS) entry which is preliminary data.</text>
</comment>
<dbReference type="InterPro" id="IPR001461">
    <property type="entry name" value="Aspartic_peptidase_A1"/>
</dbReference>
<dbReference type="PROSITE" id="PS51767">
    <property type="entry name" value="PEPTIDASE_A1"/>
    <property type="match status" value="1"/>
</dbReference>
<evidence type="ECO:0000259" key="15">
    <source>
        <dbReference type="PROSITE" id="PS51767"/>
    </source>
</evidence>
<dbReference type="Pfam" id="PF14543">
    <property type="entry name" value="TAXi_N"/>
    <property type="match status" value="1"/>
</dbReference>
<protein>
    <submittedName>
        <fullName evidence="16">Eukaryotic aspartyl protease family protein</fullName>
    </submittedName>
</protein>
<feature type="compositionally biased region" description="Low complexity" evidence="13">
    <location>
        <begin position="472"/>
        <end position="510"/>
    </location>
</feature>
<dbReference type="SUPFAM" id="SSF50630">
    <property type="entry name" value="Acid proteases"/>
    <property type="match status" value="1"/>
</dbReference>
<evidence type="ECO:0000256" key="7">
    <source>
        <dbReference type="ARBA" id="ARBA00022801"/>
    </source>
</evidence>
<evidence type="ECO:0000256" key="6">
    <source>
        <dbReference type="ARBA" id="ARBA00022750"/>
    </source>
</evidence>
<evidence type="ECO:0000256" key="2">
    <source>
        <dbReference type="ARBA" id="ARBA00007447"/>
    </source>
</evidence>
<evidence type="ECO:0000256" key="8">
    <source>
        <dbReference type="ARBA" id="ARBA00023136"/>
    </source>
</evidence>
<keyword evidence="8" id="KW-0472">Membrane</keyword>
<name>A0AAV8E579_9POAL</name>
<feature type="compositionally biased region" description="Polar residues" evidence="13">
    <location>
        <begin position="458"/>
        <end position="471"/>
    </location>
</feature>
<sequence length="544" mass="59211">MASLIYLSFLVLIFTATTFALVSGDTISLDFHHRFSYKVRQWAESQGIPATWHPSEAPEGSVEYYKELVRHDRALLTQHRQLITSTDVYNFAMGNETLSLPSLAYLYYAAVSVGTPNQTFLVAMDTGSDLFWLPCNCVECAPLKSPLYGDLEFSTYSTNASSTSKTISCGSSQCSLLAKQDCTGTSTDCPYTINYLGANTSSSGFLVEDVLYLEKGDTGVDTVEIPVVFGCGEVQSGSLLEGSAPNGLMGLAIDNLSVPTVLANKGMISDSFSLCFGDDDSGRLNFGDIGSSDQSETPLVVDNNNSPYYIINLEGMAIGNTTFDTSFAAMVDSGASFTILEDQIYKEFTTAFAEQVTETQFSDPNLPFEYCYQLSAGQTEIIRPVVYFTTKGGSQFPALHPIVPILSKTTQEQIGYCIGVLQSTNINIIGQNFLRDLRVVFNREKMVLGWEQFDCYSGKSSSTPPTDNTHFAPSPAGHTPATHTPATQVPSTQTPVAQAPAPPQSEANQPHRLKSWAPELSPSTMSNTALCLFLLFFVNFFYSD</sequence>